<dbReference type="AlphaFoldDB" id="A0AAE0WFD0"/>
<organism evidence="5 6">
    <name type="scientific">Recurvomyces mirabilis</name>
    <dbReference type="NCBI Taxonomy" id="574656"/>
    <lineage>
        <taxon>Eukaryota</taxon>
        <taxon>Fungi</taxon>
        <taxon>Dikarya</taxon>
        <taxon>Ascomycota</taxon>
        <taxon>Pezizomycotina</taxon>
        <taxon>Dothideomycetes</taxon>
        <taxon>Dothideomycetidae</taxon>
        <taxon>Mycosphaerellales</taxon>
        <taxon>Teratosphaeriaceae</taxon>
        <taxon>Recurvomyces</taxon>
    </lineage>
</organism>
<reference evidence="5" key="1">
    <citation type="submission" date="2023-07" db="EMBL/GenBank/DDBJ databases">
        <title>Black Yeasts Isolated from many extreme environments.</title>
        <authorList>
            <person name="Coleine C."/>
            <person name="Stajich J.E."/>
            <person name="Selbmann L."/>
        </authorList>
    </citation>
    <scope>NUCLEOTIDE SEQUENCE</scope>
    <source>
        <strain evidence="5">CCFEE 5485</strain>
    </source>
</reference>
<dbReference type="GO" id="GO:0003887">
    <property type="term" value="F:DNA-directed DNA polymerase activity"/>
    <property type="evidence" value="ECO:0007669"/>
    <property type="project" value="UniProtKB-KW"/>
</dbReference>
<dbReference type="InterPro" id="IPR016024">
    <property type="entry name" value="ARM-type_fold"/>
</dbReference>
<gene>
    <name evidence="5" type="primary">POL5</name>
    <name evidence="5" type="ORF">LTR78_009476</name>
</gene>
<keyword evidence="5" id="KW-0808">Transferase</keyword>
<dbReference type="GeneID" id="89965565"/>
<evidence type="ECO:0000256" key="2">
    <source>
        <dbReference type="ARBA" id="ARBA00006809"/>
    </source>
</evidence>
<feature type="compositionally biased region" description="Acidic residues" evidence="4">
    <location>
        <begin position="701"/>
        <end position="727"/>
    </location>
</feature>
<accession>A0AAE0WFD0</accession>
<evidence type="ECO:0000256" key="3">
    <source>
        <dbReference type="ARBA" id="ARBA00023242"/>
    </source>
</evidence>
<evidence type="ECO:0000256" key="1">
    <source>
        <dbReference type="ARBA" id="ARBA00004123"/>
    </source>
</evidence>
<feature type="compositionally biased region" description="Acidic residues" evidence="4">
    <location>
        <begin position="756"/>
        <end position="787"/>
    </location>
</feature>
<proteinExistence type="inferred from homology"/>
<name>A0AAE0WFD0_9PEZI</name>
<dbReference type="EC" id="2.7.7.7" evidence="5"/>
<dbReference type="SUPFAM" id="SSF48371">
    <property type="entry name" value="ARM repeat"/>
    <property type="match status" value="1"/>
</dbReference>
<dbReference type="Proteomes" id="UP001274830">
    <property type="component" value="Unassembled WGS sequence"/>
</dbReference>
<comment type="subcellular location">
    <subcellularLocation>
        <location evidence="1">Nucleus</location>
    </subcellularLocation>
</comment>
<feature type="region of interest" description="Disordered" evidence="4">
    <location>
        <begin position="747"/>
        <end position="789"/>
    </location>
</feature>
<dbReference type="PANTHER" id="PTHR13213:SF2">
    <property type="entry name" value="MYB-BINDING PROTEIN 1A"/>
    <property type="match status" value="1"/>
</dbReference>
<dbReference type="GO" id="GO:0000182">
    <property type="term" value="F:rDNA binding"/>
    <property type="evidence" value="ECO:0007669"/>
    <property type="project" value="TreeGrafter"/>
</dbReference>
<dbReference type="EMBL" id="JAUTXT010000053">
    <property type="protein sequence ID" value="KAK3670641.1"/>
    <property type="molecule type" value="Genomic_DNA"/>
</dbReference>
<comment type="caution">
    <text evidence="5">The sequence shown here is derived from an EMBL/GenBank/DDBJ whole genome shotgun (WGS) entry which is preliminary data.</text>
</comment>
<feature type="region of interest" description="Disordered" evidence="4">
    <location>
        <begin position="697"/>
        <end position="727"/>
    </location>
</feature>
<protein>
    <submittedName>
        <fullName evidence="5">DNA-directed DNA polymerase</fullName>
        <ecNumber evidence="5">2.7.7.7</ecNumber>
    </submittedName>
</protein>
<evidence type="ECO:0000313" key="5">
    <source>
        <dbReference type="EMBL" id="KAK3670641.1"/>
    </source>
</evidence>
<dbReference type="InterPro" id="IPR007015">
    <property type="entry name" value="DNA_pol_V/MYBBP1A"/>
</dbReference>
<feature type="region of interest" description="Disordered" evidence="4">
    <location>
        <begin position="1"/>
        <end position="20"/>
    </location>
</feature>
<sequence>MPGLKRSRAQDDVAGEIDDVHPSRKRRLEFSKTDAKLAKIYGELAEHDSKLRLQAAIELLETIKSTSSQQDELITRVLERLIKGLCSSNKAARLGFSVALSEVVRLALDRASAGAPTPVDLTSLTARCIELTQPDLKASGQQSRDCLLGRRFAFQSILQSDAGLRKDVTETHWRTFLSAVTRLAAEKDWLRSECGAMLYEYLSSEGSKLKTARVQALVDALQEAKLLETAEGVALWVLIAEHWEETLPKGVWSKKDPLSSDERAKLKRMMISGTSFGGEDIVAAKKSGSGTRQSRPTPAWHRVLDHLYRRNDQSDFTRFWQDVVAGGLLAKASSDERKALGLQIASLAVSDAPEAYIGSVMDEAVMRTIVAHRAENTRYLYDAAKQVLDTISRRGKSQPTTSFILLQQLLRNGAFDQQTRTKTVETLMQQADVDGLDSIVNLLHESIFDRTIKDQSSLNSRQRVCADLLLNMIRGRRTGQQPATTEASTDDGSEVVPWLEHALRVFVEAGYQKSTCISETTRTTFRSRLTSSLASLLVLPSQKLSTIFSAVLTALAASQKTTDAPLDKPSLQALKTAGKARKQLLKGSSTPDPVAAASAFDILFGLSMLQVYNGEPDSAEALNDLQASYEVWQEGEEASTGLIELLLSFLAKPSRLLRKLSEQVFTVFAKDMTAESLQSLVDILQQKESLSGQQELFKQDGEEDDNEDGAVSEDEEDDAEAVDIEDMSDVELVNGAVLVNGVKDDELANGATGSALDEDDESDESDSSSDTSEDAELSAEDEDEETEFDRKLALALGSAAANGNDSGSDDSDLDDDQMMAFEEPLTNVFREQKKVDAQRQDNKGAKENMINFKNRVLDLLSIYVKSQYGDVLALDLILPLTMLVRTSSRKPTQEKAYAVLTQYFDACTKHKSLPRPDDTAACFEVLAAVHEEIKLGGSKLQGTVCSRSSLFLAKVLVAMDVENYQMIGEMYLKLQMECLRDSKVASE</sequence>
<comment type="similarity">
    <text evidence="2">Belongs to the MYBBP1A family.</text>
</comment>
<dbReference type="PANTHER" id="PTHR13213">
    <property type="entry name" value="MYB-BINDING PROTEIN 1A FAMILY MEMBER"/>
    <property type="match status" value="1"/>
</dbReference>
<evidence type="ECO:0000313" key="6">
    <source>
        <dbReference type="Proteomes" id="UP001274830"/>
    </source>
</evidence>
<dbReference type="Pfam" id="PF04931">
    <property type="entry name" value="DNA_pol_phi"/>
    <property type="match status" value="1"/>
</dbReference>
<keyword evidence="6" id="KW-1185">Reference proteome</keyword>
<keyword evidence="5" id="KW-0548">Nucleotidyltransferase</keyword>
<keyword evidence="3" id="KW-0539">Nucleus</keyword>
<dbReference type="RefSeq" id="XP_064691276.1">
    <property type="nucleotide sequence ID" value="XM_064841016.1"/>
</dbReference>
<keyword evidence="5" id="KW-0239">DNA-directed DNA polymerase</keyword>
<dbReference type="GO" id="GO:0006355">
    <property type="term" value="P:regulation of DNA-templated transcription"/>
    <property type="evidence" value="ECO:0007669"/>
    <property type="project" value="InterPro"/>
</dbReference>
<dbReference type="GO" id="GO:0005730">
    <property type="term" value="C:nucleolus"/>
    <property type="evidence" value="ECO:0007669"/>
    <property type="project" value="InterPro"/>
</dbReference>
<evidence type="ECO:0000256" key="4">
    <source>
        <dbReference type="SAM" id="MobiDB-lite"/>
    </source>
</evidence>